<gene>
    <name evidence="1" type="ORF">ATO67_20120</name>
</gene>
<accession>A0A135P7A8</accession>
<evidence type="ECO:0000313" key="2">
    <source>
        <dbReference type="Proteomes" id="UP000070498"/>
    </source>
</evidence>
<organism evidence="1 2">
    <name type="scientific">Agrobacterium bohemicum</name>
    <dbReference type="NCBI Taxonomy" id="2052828"/>
    <lineage>
        <taxon>Bacteria</taxon>
        <taxon>Pseudomonadati</taxon>
        <taxon>Pseudomonadota</taxon>
        <taxon>Alphaproteobacteria</taxon>
        <taxon>Hyphomicrobiales</taxon>
        <taxon>Rhizobiaceae</taxon>
        <taxon>Rhizobium/Agrobacterium group</taxon>
        <taxon>Agrobacterium</taxon>
    </lineage>
</organism>
<dbReference type="AlphaFoldDB" id="A0A135P7A8"/>
<comment type="caution">
    <text evidence="1">The sequence shown here is derived from an EMBL/GenBank/DDBJ whole genome shotgun (WGS) entry which is preliminary data.</text>
</comment>
<keyword evidence="2" id="KW-1185">Reference proteome</keyword>
<sequence>MGSPFCVERGQPWKPDDTLTFYSPIVAVESIQFKPVGYDSILVRIWQITAQGACTRPPVGSYPHEMKDVAIRIDLNHKRGQHLDYDAHCTLGKLVICSEGKEDR</sequence>
<dbReference type="Proteomes" id="UP000070498">
    <property type="component" value="Unassembled WGS sequence"/>
</dbReference>
<dbReference type="EMBL" id="LNUW01000007">
    <property type="protein sequence ID" value="KXG87314.1"/>
    <property type="molecule type" value="Genomic_DNA"/>
</dbReference>
<reference evidence="1 2" key="1">
    <citation type="submission" date="2015-11" db="EMBL/GenBank/DDBJ databases">
        <title>Draft genome sequence of Agrobacterium sp. R89-1.</title>
        <authorList>
            <person name="Zahradnik J."/>
            <person name="Kyslikova E."/>
            <person name="Palyzova A."/>
            <person name="Kyslik P."/>
        </authorList>
    </citation>
    <scope>NUCLEOTIDE SEQUENCE [LARGE SCALE GENOMIC DNA]</scope>
    <source>
        <strain evidence="1 2">R89-1</strain>
    </source>
</reference>
<evidence type="ECO:0000313" key="1">
    <source>
        <dbReference type="EMBL" id="KXG87314.1"/>
    </source>
</evidence>
<proteinExistence type="predicted"/>
<protein>
    <submittedName>
        <fullName evidence="1">Uncharacterized protein</fullName>
    </submittedName>
</protein>
<name>A0A135P7A8_9HYPH</name>